<feature type="transmembrane region" description="Helical" evidence="1">
    <location>
        <begin position="952"/>
        <end position="971"/>
    </location>
</feature>
<feature type="transmembrane region" description="Helical" evidence="1">
    <location>
        <begin position="262"/>
        <end position="279"/>
    </location>
</feature>
<feature type="transmembrane region" description="Helical" evidence="1">
    <location>
        <begin position="852"/>
        <end position="871"/>
    </location>
</feature>
<feature type="transmembrane region" description="Helical" evidence="1">
    <location>
        <begin position="792"/>
        <end position="809"/>
    </location>
</feature>
<feature type="transmembrane region" description="Helical" evidence="1">
    <location>
        <begin position="977"/>
        <end position="997"/>
    </location>
</feature>
<feature type="transmembrane region" description="Helical" evidence="1">
    <location>
        <begin position="479"/>
        <end position="497"/>
    </location>
</feature>
<keyword evidence="1" id="KW-0472">Membrane</keyword>
<feature type="transmembrane region" description="Helical" evidence="1">
    <location>
        <begin position="181"/>
        <end position="198"/>
    </location>
</feature>
<feature type="transmembrane region" description="Helical" evidence="1">
    <location>
        <begin position="883"/>
        <end position="906"/>
    </location>
</feature>
<feature type="transmembrane region" description="Helical" evidence="1">
    <location>
        <begin position="365"/>
        <end position="384"/>
    </location>
</feature>
<feature type="transmembrane region" description="Helical" evidence="1">
    <location>
        <begin position="285"/>
        <end position="303"/>
    </location>
</feature>
<dbReference type="Pfam" id="PF10101">
    <property type="entry name" value="DUF2339"/>
    <property type="match status" value="2"/>
</dbReference>
<dbReference type="STRING" id="1838286.Verru16b_01565"/>
<feature type="transmembrane region" description="Helical" evidence="1">
    <location>
        <begin position="602"/>
        <end position="622"/>
    </location>
</feature>
<feature type="transmembrane region" description="Helical" evidence="1">
    <location>
        <begin position="555"/>
        <end position="576"/>
    </location>
</feature>
<dbReference type="KEGG" id="obg:Verru16b_01565"/>
<sequence length="1012" mass="108781">METLLILLLIYLVATLIILPLWTILKIRGHDAEVDSLRQRLGYAENELRDLRARPPAPAAVPPQPTPPVAPAPAVAAVVVPPPPLVVAPVPVMPAAATSTPIVTPSVIEPPLLPPVIPAPTRPTVPVYVPPATPDRPAINWEQFMGAKLFAWLGGLALFLGVAFFVKYSFEHDLIPPEVRVALGFLTGAGLIIGGLKLDRERYRITAQTLIAAGVVSLYAVTFACNSVYHFAFFGPVPTFLLMVLITATAFILAVRLPAQVVAILGMLGGFLTPVLLSTGRDNPVGLFGYLALLDAGLIAVALRTGWRHLVPMGAAGTVLMLFGWTGRFFNAEKSPVAMIVCLGSTALYLAAAELARRRDLRSRAFSLTAAALPLVGFAYALYFLSFPSVAGQVPLYLGFVLLLDAALLSLAWRDDFLPRIHVLAGLAAFALLGLWTGGHLTDARLPWALAFYLGFAGLHTVFPLWLERVRPEAGGTGWSQLFAPLTLLLLLLPIWQLDAVPFVIWPAILLIDVLAIGLAVATASLASVAAVLVLTLIATGLCLFRVPAGLDLPFTLLLAIGGFAVFFFAASFWLARRLGDRLPAGAGAATDQVFGNVQAQLPAFSSLLPFLLLIMASARLAVPDPSMIFGLALLLVALTLGLARLLRIDWLPLCALAGVAALEFAWHSRHFSAAAPALPLFWYLGFYAVFAVYPFLFKSTFADRTGPWAVAALAGIAHFPLVHRVIATASPNEFMGLLPALFAVPPLLSLGAILKGGAADNPKRLNQLAWFGGATLFFITLIFPLQFERQWITIGWALEGVALLWLFHRLPHPGLRATGVVLLGVAFVRLTLNGAVFSYHVRGDTPILNWYLYAYSLVIAALFLGARLLAPPRERVLGITAPPLLNTLAVILAFLLLNIQIADFFTTPGAATLTFKFSGSFARDMTYTIAWALFALGLLGAGIWKGQRAPRYAAIALLSVALFKLFFHDLARLQALYRVGALMAVAVIAILASFAYQRFLPVHEKTPPPTS</sequence>
<dbReference type="RefSeq" id="WP_069961745.1">
    <property type="nucleotide sequence ID" value="NZ_CP016094.1"/>
</dbReference>
<dbReference type="PANTHER" id="PTHR38434:SF1">
    <property type="entry name" value="BLL2549 PROTEIN"/>
    <property type="match status" value="1"/>
</dbReference>
<dbReference type="EMBL" id="CP016094">
    <property type="protein sequence ID" value="AOS44503.1"/>
    <property type="molecule type" value="Genomic_DNA"/>
</dbReference>
<protein>
    <recommendedName>
        <fullName evidence="4">DUF2339 domain-containing protein</fullName>
    </recommendedName>
</protein>
<feature type="transmembrane region" description="Helical" evidence="1">
    <location>
        <begin position="6"/>
        <end position="25"/>
    </location>
</feature>
<evidence type="ECO:0000313" key="3">
    <source>
        <dbReference type="Proteomes" id="UP000095228"/>
    </source>
</evidence>
<dbReference type="AlphaFoldDB" id="A0A1D8AUE5"/>
<accession>A0A1D8AUE5</accession>
<evidence type="ECO:0000256" key="1">
    <source>
        <dbReference type="SAM" id="Phobius"/>
    </source>
</evidence>
<feature type="transmembrane region" description="Helical" evidence="1">
    <location>
        <begin position="149"/>
        <end position="169"/>
    </location>
</feature>
<feature type="transmembrane region" description="Helical" evidence="1">
    <location>
        <begin position="926"/>
        <end position="945"/>
    </location>
</feature>
<feature type="transmembrane region" description="Helical" evidence="1">
    <location>
        <begin position="336"/>
        <end position="353"/>
    </location>
</feature>
<keyword evidence="1" id="KW-0812">Transmembrane</keyword>
<keyword evidence="3" id="KW-1185">Reference proteome</keyword>
<dbReference type="InterPro" id="IPR014600">
    <property type="entry name" value="UCP035905_mem"/>
</dbReference>
<feature type="transmembrane region" description="Helical" evidence="1">
    <location>
        <begin position="769"/>
        <end position="786"/>
    </location>
</feature>
<dbReference type="Proteomes" id="UP000095228">
    <property type="component" value="Chromosome"/>
</dbReference>
<feature type="transmembrane region" description="Helical" evidence="1">
    <location>
        <begin position="210"/>
        <end position="231"/>
    </location>
</feature>
<feature type="transmembrane region" description="Helical" evidence="1">
    <location>
        <begin position="310"/>
        <end position="330"/>
    </location>
</feature>
<gene>
    <name evidence="2" type="ORF">Verru16b_01565</name>
</gene>
<name>A0A1D8AUE5_9BACT</name>
<feature type="transmembrane region" description="Helical" evidence="1">
    <location>
        <begin position="396"/>
        <end position="414"/>
    </location>
</feature>
<feature type="transmembrane region" description="Helical" evidence="1">
    <location>
        <begin position="529"/>
        <end position="549"/>
    </location>
</feature>
<feature type="transmembrane region" description="Helical" evidence="1">
    <location>
        <begin position="421"/>
        <end position="442"/>
    </location>
</feature>
<organism evidence="2 3">
    <name type="scientific">Lacunisphaera limnophila</name>
    <dbReference type="NCBI Taxonomy" id="1838286"/>
    <lineage>
        <taxon>Bacteria</taxon>
        <taxon>Pseudomonadati</taxon>
        <taxon>Verrucomicrobiota</taxon>
        <taxon>Opitutia</taxon>
        <taxon>Opitutales</taxon>
        <taxon>Opitutaceae</taxon>
        <taxon>Lacunisphaera</taxon>
    </lineage>
</organism>
<dbReference type="InterPro" id="IPR019286">
    <property type="entry name" value="DUF2339_TM"/>
</dbReference>
<keyword evidence="1" id="KW-1133">Transmembrane helix</keyword>
<evidence type="ECO:0000313" key="2">
    <source>
        <dbReference type="EMBL" id="AOS44503.1"/>
    </source>
</evidence>
<feature type="transmembrane region" description="Helical" evidence="1">
    <location>
        <begin position="821"/>
        <end position="840"/>
    </location>
</feature>
<dbReference type="OrthoDB" id="5422830at2"/>
<evidence type="ECO:0008006" key="4">
    <source>
        <dbReference type="Google" id="ProtNLM"/>
    </source>
</evidence>
<feature type="transmembrane region" description="Helical" evidence="1">
    <location>
        <begin position="628"/>
        <end position="644"/>
    </location>
</feature>
<dbReference type="PATRIC" id="fig|1838286.3.peg.1582"/>
<feature type="transmembrane region" description="Helical" evidence="1">
    <location>
        <begin position="448"/>
        <end position="467"/>
    </location>
</feature>
<feature type="transmembrane region" description="Helical" evidence="1">
    <location>
        <begin position="681"/>
        <end position="697"/>
    </location>
</feature>
<reference evidence="2 3" key="1">
    <citation type="submission" date="2016-06" db="EMBL/GenBank/DDBJ databases">
        <title>Three novel species with peptidoglycan cell walls form the new genus Lacunisphaera gen. nov. in the family Opitutaceae of the verrucomicrobial subdivision 4.</title>
        <authorList>
            <person name="Rast P."/>
            <person name="Gloeckner I."/>
            <person name="Jogler M."/>
            <person name="Boedeker C."/>
            <person name="Jeske O."/>
            <person name="Wiegand S."/>
            <person name="Reinhardt R."/>
            <person name="Schumann P."/>
            <person name="Rohde M."/>
            <person name="Spring S."/>
            <person name="Gloeckner F.O."/>
            <person name="Jogler C."/>
        </authorList>
    </citation>
    <scope>NUCLEOTIDE SEQUENCE [LARGE SCALE GENOMIC DNA]</scope>
    <source>
        <strain evidence="2 3">IG16b</strain>
    </source>
</reference>
<dbReference type="PANTHER" id="PTHR38434">
    <property type="entry name" value="BLL2549 PROTEIN"/>
    <property type="match status" value="1"/>
</dbReference>
<feature type="transmembrane region" description="Helical" evidence="1">
    <location>
        <begin position="503"/>
        <end position="522"/>
    </location>
</feature>
<feature type="transmembrane region" description="Helical" evidence="1">
    <location>
        <begin position="237"/>
        <end position="255"/>
    </location>
</feature>
<dbReference type="PIRSF" id="PIRSF035905">
    <property type="entry name" value="UCP035905_mp"/>
    <property type="match status" value="1"/>
</dbReference>
<feature type="transmembrane region" description="Helical" evidence="1">
    <location>
        <begin position="739"/>
        <end position="757"/>
    </location>
</feature>
<feature type="transmembrane region" description="Helical" evidence="1">
    <location>
        <begin position="709"/>
        <end position="727"/>
    </location>
</feature>
<proteinExistence type="predicted"/>